<accession>A0ABM5MXM1</accession>
<sequence length="262" mass="29683">MRVKTICQLKYNAPNNVPFIMMLRPKSGIGQQIIEETFQLSPAINLTEYVDSFGNACQRFLSPIGDFQVESIVIAETNESVDVNFDAEIIPVENLPEETLIYLLPSRYCESDLFLSMAVEITQEYQTGYQKAEAIREWVYNNISYQYGFSNSSSTACSVNHSGVGVCRDFSHLGISLCRAINIPARMVVGYLYQLEPMDLHAWYEVYLENQWYTFDATQPEPKGNRLVLAHGRDASDVAFATHFGFVYLNEMQVSVELASTN</sequence>
<dbReference type="RefSeq" id="WP_015027585.1">
    <property type="nucleotide sequence ID" value="NC_018748.1"/>
</dbReference>
<protein>
    <submittedName>
        <fullName evidence="2">Transglutaminase domain-containing protein</fullName>
    </submittedName>
</protein>
<dbReference type="InterPro" id="IPR002931">
    <property type="entry name" value="Transglutaminase-like"/>
</dbReference>
<reference evidence="2 3" key="1">
    <citation type="submission" date="2011-07" db="EMBL/GenBank/DDBJ databases">
        <title>The complete genome of chromosome of Emticicia oligotrophica DSM 17448.</title>
        <authorList>
            <consortium name="US DOE Joint Genome Institute (JGI-PGF)"/>
            <person name="Lucas S."/>
            <person name="Han J."/>
            <person name="Lapidus A."/>
            <person name="Bruce D."/>
            <person name="Goodwin L."/>
            <person name="Pitluck S."/>
            <person name="Peters L."/>
            <person name="Kyrpides N."/>
            <person name="Mavromatis K."/>
            <person name="Ivanova N."/>
            <person name="Ovchinnikova G."/>
            <person name="Teshima H."/>
            <person name="Detter J.C."/>
            <person name="Tapia R."/>
            <person name="Han C."/>
            <person name="Land M."/>
            <person name="Hauser L."/>
            <person name="Markowitz V."/>
            <person name="Cheng J.-F."/>
            <person name="Hugenholtz P."/>
            <person name="Woyke T."/>
            <person name="Wu D."/>
            <person name="Tindall B."/>
            <person name="Pomrenke H."/>
            <person name="Brambilla E."/>
            <person name="Klenk H.-P."/>
            <person name="Eisen J.A."/>
        </authorList>
    </citation>
    <scope>NUCLEOTIDE SEQUENCE [LARGE SCALE GENOMIC DNA]</scope>
    <source>
        <strain evidence="2 3">DSM 17448</strain>
    </source>
</reference>
<dbReference type="EMBL" id="CP002961">
    <property type="protein sequence ID" value="AFK01882.1"/>
    <property type="molecule type" value="Genomic_DNA"/>
</dbReference>
<dbReference type="Gene3D" id="3.10.620.30">
    <property type="match status" value="1"/>
</dbReference>
<evidence type="ECO:0000313" key="3">
    <source>
        <dbReference type="Proteomes" id="UP000002875"/>
    </source>
</evidence>
<dbReference type="SUPFAM" id="SSF54001">
    <property type="entry name" value="Cysteine proteinases"/>
    <property type="match status" value="1"/>
</dbReference>
<organism evidence="2 3">
    <name type="scientific">Emticicia oligotrophica (strain DSM 17448 / CIP 109782 / MTCC 6937 / GPTSA100-15)</name>
    <dbReference type="NCBI Taxonomy" id="929562"/>
    <lineage>
        <taxon>Bacteria</taxon>
        <taxon>Pseudomonadati</taxon>
        <taxon>Bacteroidota</taxon>
        <taxon>Cytophagia</taxon>
        <taxon>Cytophagales</taxon>
        <taxon>Leadbetterellaceae</taxon>
        <taxon>Emticicia</taxon>
    </lineage>
</organism>
<gene>
    <name evidence="2" type="ordered locus">Emtol_0730</name>
</gene>
<evidence type="ECO:0000259" key="1">
    <source>
        <dbReference type="SMART" id="SM00460"/>
    </source>
</evidence>
<name>A0ABM5MXM1_EMTOG</name>
<keyword evidence="3" id="KW-1185">Reference proteome</keyword>
<dbReference type="InterPro" id="IPR038765">
    <property type="entry name" value="Papain-like_cys_pep_sf"/>
</dbReference>
<feature type="domain" description="Transglutaminase-like" evidence="1">
    <location>
        <begin position="159"/>
        <end position="219"/>
    </location>
</feature>
<dbReference type="SMART" id="SM00460">
    <property type="entry name" value="TGc"/>
    <property type="match status" value="1"/>
</dbReference>
<dbReference type="Pfam" id="PF01841">
    <property type="entry name" value="Transglut_core"/>
    <property type="match status" value="1"/>
</dbReference>
<dbReference type="Proteomes" id="UP000002875">
    <property type="component" value="Chromosome"/>
</dbReference>
<dbReference type="PANTHER" id="PTHR33490">
    <property type="entry name" value="BLR5614 PROTEIN-RELATED"/>
    <property type="match status" value="1"/>
</dbReference>
<proteinExistence type="predicted"/>
<dbReference type="Gene3D" id="2.60.40.2250">
    <property type="match status" value="1"/>
</dbReference>
<evidence type="ECO:0000313" key="2">
    <source>
        <dbReference type="EMBL" id="AFK01882.1"/>
    </source>
</evidence>
<dbReference type="PANTHER" id="PTHR33490:SF12">
    <property type="entry name" value="BLL5557 PROTEIN"/>
    <property type="match status" value="1"/>
</dbReference>